<feature type="region of interest" description="Disordered" evidence="8">
    <location>
        <begin position="812"/>
        <end position="837"/>
    </location>
</feature>
<proteinExistence type="inferred from homology"/>
<dbReference type="InterPro" id="IPR040297">
    <property type="entry name" value="MVB12B"/>
</dbReference>
<dbReference type="PROSITE" id="PS51498">
    <property type="entry name" value="MABP"/>
    <property type="match status" value="1"/>
</dbReference>
<dbReference type="InterPro" id="IPR023340">
    <property type="entry name" value="UMA"/>
</dbReference>
<gene>
    <name evidence="11" type="primary">Mvb12b</name>
    <name evidence="11" type="ORF">GTO95_0018424</name>
</gene>
<evidence type="ECO:0000256" key="5">
    <source>
        <dbReference type="ARBA" id="ARBA00022927"/>
    </source>
</evidence>
<dbReference type="PANTHER" id="PTHR31547">
    <property type="entry name" value="MULTIVESICULAR BODY SUBUNIT 12B"/>
    <property type="match status" value="1"/>
</dbReference>
<reference evidence="11" key="1">
    <citation type="journal article" date="2021" name="Cell">
        <title>Tracing the genetic footprints of vertebrate landing in non-teleost ray-finned fishes.</title>
        <authorList>
            <person name="Bi X."/>
            <person name="Wang K."/>
            <person name="Yang L."/>
            <person name="Pan H."/>
            <person name="Jiang H."/>
            <person name="Wei Q."/>
            <person name="Fang M."/>
            <person name="Yu H."/>
            <person name="Zhu C."/>
            <person name="Cai Y."/>
            <person name="He Y."/>
            <person name="Gan X."/>
            <person name="Zeng H."/>
            <person name="Yu D."/>
            <person name="Zhu Y."/>
            <person name="Jiang H."/>
            <person name="Qiu Q."/>
            <person name="Yang H."/>
            <person name="Zhang Y.E."/>
            <person name="Wang W."/>
            <person name="Zhu M."/>
            <person name="He S."/>
            <person name="Zhang G."/>
        </authorList>
    </citation>
    <scope>NUCLEOTIDE SEQUENCE</scope>
    <source>
        <strain evidence="11">Allg_001</strain>
    </source>
</reference>
<dbReference type="GO" id="GO:0046755">
    <property type="term" value="P:viral budding"/>
    <property type="evidence" value="ECO:0007669"/>
    <property type="project" value="TreeGrafter"/>
</dbReference>
<feature type="non-terminal residue" evidence="11">
    <location>
        <position position="1"/>
    </location>
</feature>
<dbReference type="InterPro" id="IPR018798">
    <property type="entry name" value="MVB12A/B"/>
</dbReference>
<keyword evidence="4" id="KW-0967">Endosome</keyword>
<dbReference type="GO" id="GO:0019075">
    <property type="term" value="P:virus maturation"/>
    <property type="evidence" value="ECO:0007669"/>
    <property type="project" value="TreeGrafter"/>
</dbReference>
<feature type="domain" description="MABP" evidence="10">
    <location>
        <begin position="16"/>
        <end position="162"/>
    </location>
</feature>
<keyword evidence="6" id="KW-0472">Membrane</keyword>
<comment type="subcellular location">
    <subcellularLocation>
        <location evidence="1">Late endosome membrane</location>
        <topology evidence="1">Peripheral membrane protein</topology>
    </subcellularLocation>
</comment>
<feature type="region of interest" description="Disordered" evidence="8">
    <location>
        <begin position="165"/>
        <end position="189"/>
    </location>
</feature>
<dbReference type="EMBL" id="JAAWVO010067529">
    <property type="protein sequence ID" value="MBN3323863.1"/>
    <property type="molecule type" value="Genomic_DNA"/>
</dbReference>
<dbReference type="Pfam" id="PF10240">
    <property type="entry name" value="DUF2464"/>
    <property type="match status" value="2"/>
</dbReference>
<dbReference type="FunFam" id="2.100.10.50:FF:000002">
    <property type="entry name" value="Multivesicular body subunit 12B"/>
    <property type="match status" value="1"/>
</dbReference>
<dbReference type="PANTHER" id="PTHR31547:SF1">
    <property type="entry name" value="MULTIVESICULAR BODY SUBUNIT 12B"/>
    <property type="match status" value="1"/>
</dbReference>
<feature type="domain" description="UMA" evidence="9">
    <location>
        <begin position="328"/>
        <end position="375"/>
    </location>
</feature>
<keyword evidence="12" id="KW-1185">Reference proteome</keyword>
<comment type="function">
    <text evidence="7">Component of the ESCRT-I complex, a regulator of vesicular trafficking process. Required for the sorting of endocytic ubiquitinated cargos into multivesicular bodies.</text>
</comment>
<dbReference type="InterPro" id="IPR023341">
    <property type="entry name" value="MABP"/>
</dbReference>
<feature type="region of interest" description="Disordered" evidence="8">
    <location>
        <begin position="430"/>
        <end position="467"/>
    </location>
</feature>
<evidence type="ECO:0000256" key="1">
    <source>
        <dbReference type="ARBA" id="ARBA00004633"/>
    </source>
</evidence>
<dbReference type="AlphaFoldDB" id="A0A8J7P5B6"/>
<feature type="non-terminal residue" evidence="11">
    <location>
        <position position="860"/>
    </location>
</feature>
<dbReference type="Gene3D" id="2.100.10.50">
    <property type="match status" value="1"/>
</dbReference>
<comment type="similarity">
    <text evidence="2">Belongs to the MVB12 family.</text>
</comment>
<sequence>MPEVRDLSDALPELPLDPITGVGVVASRNRAPTGYDVISQTTDGLDADLWKDGLFKSKVTRYLCFTRAFSKENSHLGNVLVDMKLIDIKDTLPVGFIPIQETVDTQEQAFRKRRLCIKFIPRDSTEAAICDIRILGKSKQAPPQYTFIGELNNMGIWYRMGRVPRTQEPAQPPTPTSQTATTAAPPGPSLPRHISMTLPACFRGKNSTRPDYEHQNSSLYAISVSGGRVPPTALSVSGEIESGFLFSVRGAVFSSVSKQSVVTAFVSICRICSEAEKWVLPAASGPWHFSARLAFAAEQHSESLTVTSAVLLSEVARRKIPSHFEPSMDGVPFMISEKFACASDDMQQVDLMGITIKSLAEIEKEGVEPLGGAAIRGWSLWVGHGLQGRGLRAVAVTREAKHVSAFLSESPPTSPGLTWTNSFFLGSEPRNALWEPPPPGCPPARRGGRPARRREARPGQERAPPCARPLRRAGHTLLSTGRREAGGAAITPRLPDRIPDGNALGLGHRCEGSGLTPPNQLSAVIMLSCESGNGAALSLGVPGCQAVALVFLLLRGPGQPLCPSRAVEIHARGSRARSPALNASGHSLTTEDSAATPPLSLALSRAPELSPRPSAQRALFCDARASNGRILKTLDDCGRPSLGAAPWRPLACPRSPAATPPWLALILSWWCLVLSVEVGFDSPVIKARRAAVSGGTRLRPSSWQHYPGPYAPPPAGASGAVGSVGGLVLTGQLWGVDMTGEGSVASEGIRFSQTPPDALAVLTSLAGAPGESRSRTSPAGVRAGLERVLCSQLPLNERAIKLCFQTRKDTNLADGGGTGREQHQSLTHPLPLPVPAGHPQGALLFQLARGHDGVAVSGDH</sequence>
<evidence type="ECO:0000256" key="7">
    <source>
        <dbReference type="ARBA" id="ARBA00053101"/>
    </source>
</evidence>
<evidence type="ECO:0000313" key="12">
    <source>
        <dbReference type="Proteomes" id="UP000736164"/>
    </source>
</evidence>
<accession>A0A8J7P5B6</accession>
<evidence type="ECO:0000256" key="3">
    <source>
        <dbReference type="ARBA" id="ARBA00022448"/>
    </source>
</evidence>
<feature type="compositionally biased region" description="Basic residues" evidence="8">
    <location>
        <begin position="446"/>
        <end position="455"/>
    </location>
</feature>
<evidence type="ECO:0000259" key="9">
    <source>
        <dbReference type="PROSITE" id="PS51497"/>
    </source>
</evidence>
<dbReference type="GO" id="GO:0031902">
    <property type="term" value="C:late endosome membrane"/>
    <property type="evidence" value="ECO:0007669"/>
    <property type="project" value="UniProtKB-SubCell"/>
</dbReference>
<dbReference type="PROSITE" id="PS51497">
    <property type="entry name" value="UMA"/>
    <property type="match status" value="1"/>
</dbReference>
<evidence type="ECO:0000313" key="11">
    <source>
        <dbReference type="EMBL" id="MBN3323863.1"/>
    </source>
</evidence>
<name>A0A8J7P5B6_ATRSP</name>
<keyword evidence="5" id="KW-0653">Protein transport</keyword>
<evidence type="ECO:0000256" key="2">
    <source>
        <dbReference type="ARBA" id="ARBA00010432"/>
    </source>
</evidence>
<dbReference type="Proteomes" id="UP000736164">
    <property type="component" value="Unassembled WGS sequence"/>
</dbReference>
<keyword evidence="3" id="KW-0813">Transport</keyword>
<protein>
    <submittedName>
        <fullName evidence="11">MB12B protein</fullName>
    </submittedName>
</protein>
<evidence type="ECO:0000259" key="10">
    <source>
        <dbReference type="PROSITE" id="PS51498"/>
    </source>
</evidence>
<evidence type="ECO:0000256" key="8">
    <source>
        <dbReference type="SAM" id="MobiDB-lite"/>
    </source>
</evidence>
<dbReference type="GO" id="GO:0000813">
    <property type="term" value="C:ESCRT I complex"/>
    <property type="evidence" value="ECO:0007669"/>
    <property type="project" value="InterPro"/>
</dbReference>
<evidence type="ECO:0000256" key="4">
    <source>
        <dbReference type="ARBA" id="ARBA00022753"/>
    </source>
</evidence>
<evidence type="ECO:0000256" key="6">
    <source>
        <dbReference type="ARBA" id="ARBA00023136"/>
    </source>
</evidence>
<dbReference type="GO" id="GO:0042058">
    <property type="term" value="P:regulation of epidermal growth factor receptor signaling pathway"/>
    <property type="evidence" value="ECO:0007669"/>
    <property type="project" value="TreeGrafter"/>
</dbReference>
<dbReference type="GO" id="GO:0015031">
    <property type="term" value="P:protein transport"/>
    <property type="evidence" value="ECO:0007669"/>
    <property type="project" value="UniProtKB-KW"/>
</dbReference>
<organism evidence="11 12">
    <name type="scientific">Atractosteus spatula</name>
    <name type="common">Alligator gar</name>
    <name type="synonym">Lepisosteus spatula</name>
    <dbReference type="NCBI Taxonomy" id="7917"/>
    <lineage>
        <taxon>Eukaryota</taxon>
        <taxon>Metazoa</taxon>
        <taxon>Chordata</taxon>
        <taxon>Craniata</taxon>
        <taxon>Vertebrata</taxon>
        <taxon>Euteleostomi</taxon>
        <taxon>Actinopterygii</taxon>
        <taxon>Neopterygii</taxon>
        <taxon>Holostei</taxon>
        <taxon>Semionotiformes</taxon>
        <taxon>Lepisosteidae</taxon>
        <taxon>Atractosteus</taxon>
    </lineage>
</organism>
<comment type="caution">
    <text evidence="11">The sequence shown here is derived from an EMBL/GenBank/DDBJ whole genome shotgun (WGS) entry which is preliminary data.</text>
</comment>